<dbReference type="SUPFAM" id="SSF56349">
    <property type="entry name" value="DNA breaking-rejoining enzymes"/>
    <property type="match status" value="1"/>
</dbReference>
<feature type="compositionally biased region" description="Polar residues" evidence="6">
    <location>
        <begin position="40"/>
        <end position="49"/>
    </location>
</feature>
<evidence type="ECO:0000313" key="9">
    <source>
        <dbReference type="EMBL" id="QPD02605.1"/>
    </source>
</evidence>
<dbReference type="PROSITE" id="PS51898">
    <property type="entry name" value="TYR_RECOMBINASE"/>
    <property type="match status" value="1"/>
</dbReference>
<dbReference type="PROSITE" id="PS51900">
    <property type="entry name" value="CB"/>
    <property type="match status" value="1"/>
</dbReference>
<evidence type="ECO:0000256" key="3">
    <source>
        <dbReference type="ARBA" id="ARBA00023125"/>
    </source>
</evidence>
<dbReference type="Gene3D" id="1.10.443.10">
    <property type="entry name" value="Intergrase catalytic core"/>
    <property type="match status" value="1"/>
</dbReference>
<dbReference type="PANTHER" id="PTHR30349">
    <property type="entry name" value="PHAGE INTEGRASE-RELATED"/>
    <property type="match status" value="1"/>
</dbReference>
<feature type="domain" description="Tyr recombinase" evidence="7">
    <location>
        <begin position="194"/>
        <end position="390"/>
    </location>
</feature>
<dbReference type="InterPro" id="IPR004107">
    <property type="entry name" value="Integrase_SAM-like_N"/>
</dbReference>
<proteinExistence type="inferred from homology"/>
<comment type="similarity">
    <text evidence="1">Belongs to the 'phage' integrase family.</text>
</comment>
<feature type="compositionally biased region" description="Basic and acidic residues" evidence="6">
    <location>
        <begin position="404"/>
        <end position="416"/>
    </location>
</feature>
<keyword evidence="3 5" id="KW-0238">DNA-binding</keyword>
<dbReference type="InterPro" id="IPR013762">
    <property type="entry name" value="Integrase-like_cat_sf"/>
</dbReference>
<feature type="region of interest" description="Disordered" evidence="6">
    <location>
        <begin position="1"/>
        <end position="50"/>
    </location>
</feature>
<evidence type="ECO:0000256" key="1">
    <source>
        <dbReference type="ARBA" id="ARBA00008857"/>
    </source>
</evidence>
<sequence>MRQEGWPAAPREAQPPLNGWRSDASTRRGFGGVERRPRFSTRSMMTDSSAPMDIDSELLSSSLDGWVVPPHTAARRSRSRGRDRKGAVMTRPLVELVEQFCQYQLKQRGKTEGGVQTYRWNLEQFLLFGRARFGRVARLSDLIKAVIQDWMDEMAARDLTLGTIRSRQSTLSSFCAWLVKREVLPANPISGMDRPPHRIEPPKQVPTPALMDALIEAARKRQRPRDVAIFLILRFSGMRRESVATLQARHLDGLWGLRRVRVKGGKTRDIPLPEPVMRYLHAYVAQVLTPSVTTLTPETPLFWSVWGRRSIGKHRAPMTGKNIWRLCKLYGRMIGYPMLKPHDLRHGVAMEVLERRHDLEQVRALLGHARIDTTQIYTMIRPAQLKQAVSFYEEPARQMLESVRSEEESMFEEHSHVPRTRSLKLQ</sequence>
<dbReference type="InterPro" id="IPR044068">
    <property type="entry name" value="CB"/>
</dbReference>
<dbReference type="GO" id="GO:0015074">
    <property type="term" value="P:DNA integration"/>
    <property type="evidence" value="ECO:0007669"/>
    <property type="project" value="UniProtKB-KW"/>
</dbReference>
<evidence type="ECO:0000256" key="4">
    <source>
        <dbReference type="ARBA" id="ARBA00023172"/>
    </source>
</evidence>
<evidence type="ECO:0000259" key="7">
    <source>
        <dbReference type="PROSITE" id="PS51898"/>
    </source>
</evidence>
<keyword evidence="4" id="KW-0233">DNA recombination</keyword>
<evidence type="ECO:0000256" key="6">
    <source>
        <dbReference type="SAM" id="MobiDB-lite"/>
    </source>
</evidence>
<name>A0A7S8FB70_9BACT</name>
<evidence type="ECO:0000256" key="2">
    <source>
        <dbReference type="ARBA" id="ARBA00022908"/>
    </source>
</evidence>
<dbReference type="KEGG" id="nkf:Nkreftii_000379"/>
<gene>
    <name evidence="9" type="ORF">Nkreftii_000379</name>
</gene>
<reference evidence="9 10" key="1">
    <citation type="journal article" date="2020" name="ISME J.">
        <title>Enrichment and physiological characterization of a novel comammox Nitrospira indicates ammonium inhibition of complete nitrification.</title>
        <authorList>
            <person name="Sakoula D."/>
            <person name="Koch H."/>
            <person name="Frank J."/>
            <person name="Jetten M.S.M."/>
            <person name="van Kessel M.A.H.J."/>
            <person name="Lucker S."/>
        </authorList>
    </citation>
    <scope>NUCLEOTIDE SEQUENCE [LARGE SCALE GENOMIC DNA]</scope>
    <source>
        <strain evidence="9">Comreactor17</strain>
    </source>
</reference>
<dbReference type="CDD" id="cd00397">
    <property type="entry name" value="DNA_BRE_C"/>
    <property type="match status" value="1"/>
</dbReference>
<dbReference type="Proteomes" id="UP000593737">
    <property type="component" value="Chromosome"/>
</dbReference>
<dbReference type="GO" id="GO:0003677">
    <property type="term" value="F:DNA binding"/>
    <property type="evidence" value="ECO:0007669"/>
    <property type="project" value="UniProtKB-UniRule"/>
</dbReference>
<organism evidence="9 10">
    <name type="scientific">Candidatus Nitrospira kreftii</name>
    <dbReference type="NCBI Taxonomy" id="2652173"/>
    <lineage>
        <taxon>Bacteria</taxon>
        <taxon>Pseudomonadati</taxon>
        <taxon>Nitrospirota</taxon>
        <taxon>Nitrospiria</taxon>
        <taxon>Nitrospirales</taxon>
        <taxon>Nitrospiraceae</taxon>
        <taxon>Nitrospira</taxon>
    </lineage>
</organism>
<dbReference type="InterPro" id="IPR002104">
    <property type="entry name" value="Integrase_catalytic"/>
</dbReference>
<keyword evidence="2" id="KW-0229">DNA integration</keyword>
<dbReference type="PANTHER" id="PTHR30349:SF64">
    <property type="entry name" value="PROPHAGE INTEGRASE INTD-RELATED"/>
    <property type="match status" value="1"/>
</dbReference>
<dbReference type="InterPro" id="IPR010998">
    <property type="entry name" value="Integrase_recombinase_N"/>
</dbReference>
<dbReference type="InterPro" id="IPR050090">
    <property type="entry name" value="Tyrosine_recombinase_XerCD"/>
</dbReference>
<dbReference type="Gene3D" id="1.10.150.130">
    <property type="match status" value="1"/>
</dbReference>
<dbReference type="EMBL" id="CP047423">
    <property type="protein sequence ID" value="QPD02605.1"/>
    <property type="molecule type" value="Genomic_DNA"/>
</dbReference>
<dbReference type="InterPro" id="IPR011010">
    <property type="entry name" value="DNA_brk_join_enz"/>
</dbReference>
<feature type="compositionally biased region" description="Basic residues" evidence="6">
    <location>
        <begin position="417"/>
        <end position="426"/>
    </location>
</feature>
<accession>A0A7S8FB70</accession>
<dbReference type="GO" id="GO:0006310">
    <property type="term" value="P:DNA recombination"/>
    <property type="evidence" value="ECO:0007669"/>
    <property type="project" value="UniProtKB-KW"/>
</dbReference>
<evidence type="ECO:0000313" key="10">
    <source>
        <dbReference type="Proteomes" id="UP000593737"/>
    </source>
</evidence>
<evidence type="ECO:0000259" key="8">
    <source>
        <dbReference type="PROSITE" id="PS51900"/>
    </source>
</evidence>
<dbReference type="AlphaFoldDB" id="A0A7S8FB70"/>
<dbReference type="Pfam" id="PF00589">
    <property type="entry name" value="Phage_integrase"/>
    <property type="match status" value="1"/>
</dbReference>
<feature type="domain" description="Core-binding (CB)" evidence="8">
    <location>
        <begin position="91"/>
        <end position="179"/>
    </location>
</feature>
<dbReference type="Pfam" id="PF02899">
    <property type="entry name" value="Phage_int_SAM_1"/>
    <property type="match status" value="1"/>
</dbReference>
<feature type="region of interest" description="Disordered" evidence="6">
    <location>
        <begin position="404"/>
        <end position="426"/>
    </location>
</feature>
<protein>
    <submittedName>
        <fullName evidence="9">Uncharacterized protein</fullName>
    </submittedName>
</protein>
<evidence type="ECO:0000256" key="5">
    <source>
        <dbReference type="PROSITE-ProRule" id="PRU01248"/>
    </source>
</evidence>